<evidence type="ECO:0000313" key="3">
    <source>
        <dbReference type="EMBL" id="UZJ26950.1"/>
    </source>
</evidence>
<evidence type="ECO:0000259" key="2">
    <source>
        <dbReference type="PROSITE" id="PS50995"/>
    </source>
</evidence>
<accession>A0ABY6P5K5</accession>
<dbReference type="InterPro" id="IPR036388">
    <property type="entry name" value="WH-like_DNA-bd_sf"/>
</dbReference>
<proteinExistence type="predicted"/>
<dbReference type="PANTHER" id="PTHR33164">
    <property type="entry name" value="TRANSCRIPTIONAL REGULATOR, MARR FAMILY"/>
    <property type="match status" value="1"/>
</dbReference>
<sequence length="161" mass="17184">MAPAGLGFLLGAAHRTRRRVWEATLVDLDLTAPEAAALRAITAHPGIGLRQLSRALVTDVMNARRLSVSLIQAGLCENRPDPQDARRRPLHPTPAGQTLALVVADRAVGSEQELRQLLGGDTYATVLSGLRRLADHDPPLTTPGSLRAGAHPPDNPPEEKP</sequence>
<organism evidence="3 4">
    <name type="scientific">Rhodococcus antarcticus</name>
    <dbReference type="NCBI Taxonomy" id="2987751"/>
    <lineage>
        <taxon>Bacteria</taxon>
        <taxon>Bacillati</taxon>
        <taxon>Actinomycetota</taxon>
        <taxon>Actinomycetes</taxon>
        <taxon>Mycobacteriales</taxon>
        <taxon>Nocardiaceae</taxon>
        <taxon>Rhodococcus</taxon>
    </lineage>
</organism>
<name>A0ABY6P5K5_9NOCA</name>
<feature type="region of interest" description="Disordered" evidence="1">
    <location>
        <begin position="134"/>
        <end position="161"/>
    </location>
</feature>
<feature type="domain" description="HTH marR-type" evidence="2">
    <location>
        <begin position="3"/>
        <end position="135"/>
    </location>
</feature>
<dbReference type="Proteomes" id="UP001164965">
    <property type="component" value="Plasmid unnamed2"/>
</dbReference>
<dbReference type="Pfam" id="PF01047">
    <property type="entry name" value="MarR"/>
    <property type="match status" value="1"/>
</dbReference>
<reference evidence="3" key="1">
    <citation type="submission" date="2022-10" db="EMBL/GenBank/DDBJ databases">
        <title>Rhodococcus sp.75.</title>
        <authorList>
            <person name="Sun M."/>
        </authorList>
    </citation>
    <scope>NUCLEOTIDE SEQUENCE</scope>
    <source>
        <strain evidence="3">75</strain>
        <plasmid evidence="3">unnamed2</plasmid>
    </source>
</reference>
<keyword evidence="3" id="KW-0614">Plasmid</keyword>
<dbReference type="SUPFAM" id="SSF46785">
    <property type="entry name" value="Winged helix' DNA-binding domain"/>
    <property type="match status" value="1"/>
</dbReference>
<dbReference type="RefSeq" id="WP_265385054.1">
    <property type="nucleotide sequence ID" value="NZ_CP110617.1"/>
</dbReference>
<dbReference type="Gene3D" id="1.10.10.10">
    <property type="entry name" value="Winged helix-like DNA-binding domain superfamily/Winged helix DNA-binding domain"/>
    <property type="match status" value="1"/>
</dbReference>
<dbReference type="PROSITE" id="PS50995">
    <property type="entry name" value="HTH_MARR_2"/>
    <property type="match status" value="1"/>
</dbReference>
<evidence type="ECO:0000313" key="4">
    <source>
        <dbReference type="Proteomes" id="UP001164965"/>
    </source>
</evidence>
<dbReference type="PANTHER" id="PTHR33164:SF95">
    <property type="entry name" value="TRANSCRIPTIONAL REGULATOR"/>
    <property type="match status" value="1"/>
</dbReference>
<dbReference type="InterPro" id="IPR039422">
    <property type="entry name" value="MarR/SlyA-like"/>
</dbReference>
<dbReference type="SMART" id="SM00347">
    <property type="entry name" value="HTH_MARR"/>
    <property type="match status" value="1"/>
</dbReference>
<dbReference type="InterPro" id="IPR036390">
    <property type="entry name" value="WH_DNA-bd_sf"/>
</dbReference>
<geneLocation type="plasmid" evidence="3 4">
    <name>unnamed2</name>
</geneLocation>
<keyword evidence="4" id="KW-1185">Reference proteome</keyword>
<dbReference type="InterPro" id="IPR000835">
    <property type="entry name" value="HTH_MarR-typ"/>
</dbReference>
<evidence type="ECO:0000256" key="1">
    <source>
        <dbReference type="SAM" id="MobiDB-lite"/>
    </source>
</evidence>
<gene>
    <name evidence="3" type="ORF">RHODO2019_18865</name>
</gene>
<protein>
    <submittedName>
        <fullName evidence="3">MarR family winged helix-turn-helix transcriptional regulator</fullName>
    </submittedName>
</protein>
<dbReference type="EMBL" id="CP110617">
    <property type="protein sequence ID" value="UZJ26950.1"/>
    <property type="molecule type" value="Genomic_DNA"/>
</dbReference>